<proteinExistence type="predicted"/>
<dbReference type="Proteomes" id="UP000242869">
    <property type="component" value="Unassembled WGS sequence"/>
</dbReference>
<protein>
    <submittedName>
        <fullName evidence="3">Flagellar assembly protein T, middle domain</fullName>
    </submittedName>
</protein>
<keyword evidence="1" id="KW-0732">Signal</keyword>
<feature type="domain" description="Flagellar assembly protein T middle" evidence="2">
    <location>
        <begin position="118"/>
        <end position="281"/>
    </location>
</feature>
<dbReference type="STRING" id="83765.SAMN05660284_02717"/>
<reference evidence="4" key="1">
    <citation type="submission" date="2016-10" db="EMBL/GenBank/DDBJ databases">
        <authorList>
            <person name="Varghese N."/>
            <person name="Submissions S."/>
        </authorList>
    </citation>
    <scope>NUCLEOTIDE SEQUENCE [LARGE SCALE GENOMIC DNA]</scope>
    <source>
        <strain evidence="4">DSM 6150</strain>
    </source>
</reference>
<gene>
    <name evidence="3" type="ORF">SAMN05660284_02717</name>
</gene>
<keyword evidence="3" id="KW-0966">Cell projection</keyword>
<dbReference type="InterPro" id="IPR032386">
    <property type="entry name" value="FlgT_M"/>
</dbReference>
<evidence type="ECO:0000313" key="3">
    <source>
        <dbReference type="EMBL" id="SFO01224.1"/>
    </source>
</evidence>
<dbReference type="Gene3D" id="3.40.50.10610">
    <property type="entry name" value="ABC-type transport auxiliary lipoprotein component"/>
    <property type="match status" value="1"/>
</dbReference>
<dbReference type="AlphaFoldDB" id="A0A1I5DPT1"/>
<evidence type="ECO:0000259" key="2">
    <source>
        <dbReference type="Pfam" id="PF16539"/>
    </source>
</evidence>
<organism evidence="3 4">
    <name type="scientific">Formivibrio citricus</name>
    <dbReference type="NCBI Taxonomy" id="83765"/>
    <lineage>
        <taxon>Bacteria</taxon>
        <taxon>Pseudomonadati</taxon>
        <taxon>Pseudomonadota</taxon>
        <taxon>Betaproteobacteria</taxon>
        <taxon>Neisseriales</taxon>
        <taxon>Chitinibacteraceae</taxon>
        <taxon>Formivibrio</taxon>
    </lineage>
</organism>
<dbReference type="Gene3D" id="3.30.1660.40">
    <property type="entry name" value="FlgT, N-terminal domain"/>
    <property type="match status" value="1"/>
</dbReference>
<keyword evidence="3" id="KW-0282">Flagellum</keyword>
<name>A0A1I5DPT1_9NEIS</name>
<keyword evidence="4" id="KW-1185">Reference proteome</keyword>
<feature type="chain" id="PRO_5017267444" evidence="1">
    <location>
        <begin position="20"/>
        <end position="427"/>
    </location>
</feature>
<sequence length="427" mass="45780">MKTWCAALAALLFSASLTAAPFEGIAPLGMDGVASARAAAIRDALENASLNQGATVKASSLGNGNGDTLNVRGQPLGNYTVLREWQANGFYHVTLDVQPAVANRPAPASGAEASSSSCGPDYRRKALVTRLTVLNPVQIPDLTRFPEELQAELARRMDTSGHFLPQSSSTEAAFALQPSHGEPQLNTEWIRDLARRYGVQFVVGGVVRDAGFEGEHYTFSHGNDIRPGERKLALNVPIISFGKPGIKATPSARRFELDLFVFDGISGALVKRHRFAGRAEGHILYGGEMVMASGVDTATARFFASDFGKLVDAKLNEAVQAVQADVRCIPFSSRVVRVENGRVYLDAGSTSRIAPGDRLQAFRLRPGALPIAGNGQALPGQLGWPEELAGTLVIKDVQPLFSMALPEGNLRIEVGDYVRSAGQEWKK</sequence>
<dbReference type="OrthoDB" id="8778507at2"/>
<keyword evidence="3" id="KW-0969">Cilium</keyword>
<dbReference type="EMBL" id="FOVE01000027">
    <property type="protein sequence ID" value="SFO01224.1"/>
    <property type="molecule type" value="Genomic_DNA"/>
</dbReference>
<dbReference type="RefSeq" id="WP_091198020.1">
    <property type="nucleotide sequence ID" value="NZ_FOVE01000027.1"/>
</dbReference>
<feature type="signal peptide" evidence="1">
    <location>
        <begin position="1"/>
        <end position="19"/>
    </location>
</feature>
<evidence type="ECO:0000256" key="1">
    <source>
        <dbReference type="SAM" id="SignalP"/>
    </source>
</evidence>
<dbReference type="Pfam" id="PF16539">
    <property type="entry name" value="FlgT_M"/>
    <property type="match status" value="1"/>
</dbReference>
<dbReference type="InterPro" id="IPR038180">
    <property type="entry name" value="FlgT_N_sf"/>
</dbReference>
<accession>A0A1I5DPT1</accession>
<evidence type="ECO:0000313" key="4">
    <source>
        <dbReference type="Proteomes" id="UP000242869"/>
    </source>
</evidence>